<dbReference type="PANTHER" id="PTHR38687:SF2">
    <property type="entry name" value="CELL DIVISION PROTEIN FTSN"/>
    <property type="match status" value="1"/>
</dbReference>
<reference evidence="4" key="1">
    <citation type="submission" date="2018-06" db="EMBL/GenBank/DDBJ databases">
        <authorList>
            <person name="Zhirakovskaya E."/>
        </authorList>
    </citation>
    <scope>NUCLEOTIDE SEQUENCE</scope>
</reference>
<evidence type="ECO:0000259" key="3">
    <source>
        <dbReference type="PROSITE" id="PS51724"/>
    </source>
</evidence>
<gene>
    <name evidence="4" type="ORF">MNBD_GAMMA21-1681</name>
</gene>
<accession>A0A3B1A1P7</accession>
<dbReference type="PROSITE" id="PS51724">
    <property type="entry name" value="SPOR"/>
    <property type="match status" value="1"/>
</dbReference>
<dbReference type="Gene3D" id="3.30.70.1070">
    <property type="entry name" value="Sporulation related repeat"/>
    <property type="match status" value="1"/>
</dbReference>
<dbReference type="InterPro" id="IPR036680">
    <property type="entry name" value="SPOR-like_sf"/>
</dbReference>
<evidence type="ECO:0000313" key="4">
    <source>
        <dbReference type="EMBL" id="VAW99668.1"/>
    </source>
</evidence>
<feature type="region of interest" description="Disordered" evidence="1">
    <location>
        <begin position="65"/>
        <end position="87"/>
    </location>
</feature>
<keyword evidence="2" id="KW-0472">Membrane</keyword>
<evidence type="ECO:0000256" key="2">
    <source>
        <dbReference type="SAM" id="Phobius"/>
    </source>
</evidence>
<protein>
    <recommendedName>
        <fullName evidence="3">SPOR domain-containing protein</fullName>
    </recommendedName>
</protein>
<feature type="transmembrane region" description="Helical" evidence="2">
    <location>
        <begin position="20"/>
        <end position="40"/>
    </location>
</feature>
<proteinExistence type="predicted"/>
<keyword evidence="2" id="KW-1133">Transmembrane helix</keyword>
<dbReference type="AlphaFoldDB" id="A0A3B1A1P7"/>
<evidence type="ECO:0000256" key="1">
    <source>
        <dbReference type="SAM" id="MobiDB-lite"/>
    </source>
</evidence>
<dbReference type="SUPFAM" id="SSF110997">
    <property type="entry name" value="Sporulation related repeat"/>
    <property type="match status" value="1"/>
</dbReference>
<dbReference type="GO" id="GO:0042834">
    <property type="term" value="F:peptidoglycan binding"/>
    <property type="evidence" value="ECO:0007669"/>
    <property type="project" value="InterPro"/>
</dbReference>
<keyword evidence="2" id="KW-0812">Transmembrane</keyword>
<dbReference type="EMBL" id="UOFR01000069">
    <property type="protein sequence ID" value="VAW99668.1"/>
    <property type="molecule type" value="Genomic_DNA"/>
</dbReference>
<dbReference type="InterPro" id="IPR007730">
    <property type="entry name" value="SPOR-like_dom"/>
</dbReference>
<dbReference type="InterPro" id="IPR052521">
    <property type="entry name" value="Cell_div_SPOR-domain"/>
</dbReference>
<name>A0A3B1A1P7_9ZZZZ</name>
<sequence length="202" mass="22809">MPRDYAKTSSRNKKSGQLPGWAWMLGGLAIGLFVAFVVYLNNAAKPGQKDTIASVIKDTFSDLQENAKQRESKQSTPKEKIKTTKAEPAKNHTKFDFYYILPEIDVPVPDQELERVRKNPTKHDKGEYILQVGSFRELAQADQLKAKLALKGLTANIQSVKINSNTWHRVRIGPINNIARLSETRRRLKESGIHSIVVKNKT</sequence>
<dbReference type="Pfam" id="PF05036">
    <property type="entry name" value="SPOR"/>
    <property type="match status" value="1"/>
</dbReference>
<dbReference type="PANTHER" id="PTHR38687">
    <property type="entry name" value="CELL DIVISION PROTEIN DEDD-RELATED"/>
    <property type="match status" value="1"/>
</dbReference>
<feature type="domain" description="SPOR" evidence="3">
    <location>
        <begin position="122"/>
        <end position="201"/>
    </location>
</feature>
<organism evidence="4">
    <name type="scientific">hydrothermal vent metagenome</name>
    <dbReference type="NCBI Taxonomy" id="652676"/>
    <lineage>
        <taxon>unclassified sequences</taxon>
        <taxon>metagenomes</taxon>
        <taxon>ecological metagenomes</taxon>
    </lineage>
</organism>